<accession>A0A7X0H4Q4</accession>
<dbReference type="AlphaFoldDB" id="A0A7X0H4Q4"/>
<evidence type="ECO:0000313" key="1">
    <source>
        <dbReference type="EMBL" id="MBB6429200.1"/>
    </source>
</evidence>
<proteinExistence type="predicted"/>
<organism evidence="1 2">
    <name type="scientific">Algisphaera agarilytica</name>
    <dbReference type="NCBI Taxonomy" id="1385975"/>
    <lineage>
        <taxon>Bacteria</taxon>
        <taxon>Pseudomonadati</taxon>
        <taxon>Planctomycetota</taxon>
        <taxon>Phycisphaerae</taxon>
        <taxon>Phycisphaerales</taxon>
        <taxon>Phycisphaeraceae</taxon>
        <taxon>Algisphaera</taxon>
    </lineage>
</organism>
<evidence type="ECO:0000313" key="2">
    <source>
        <dbReference type="Proteomes" id="UP000541810"/>
    </source>
</evidence>
<reference evidence="1 2" key="1">
    <citation type="submission" date="2020-08" db="EMBL/GenBank/DDBJ databases">
        <title>Genomic Encyclopedia of Type Strains, Phase IV (KMG-IV): sequencing the most valuable type-strain genomes for metagenomic binning, comparative biology and taxonomic classification.</title>
        <authorList>
            <person name="Goeker M."/>
        </authorList>
    </citation>
    <scope>NUCLEOTIDE SEQUENCE [LARGE SCALE GENOMIC DNA]</scope>
    <source>
        <strain evidence="1 2">DSM 103725</strain>
    </source>
</reference>
<protein>
    <submittedName>
        <fullName evidence="1">Uncharacterized protein</fullName>
    </submittedName>
</protein>
<gene>
    <name evidence="1" type="ORF">HNQ40_001006</name>
</gene>
<name>A0A7X0H4Q4_9BACT</name>
<comment type="caution">
    <text evidence="1">The sequence shown here is derived from an EMBL/GenBank/DDBJ whole genome shotgun (WGS) entry which is preliminary data.</text>
</comment>
<dbReference type="Proteomes" id="UP000541810">
    <property type="component" value="Unassembled WGS sequence"/>
</dbReference>
<sequence length="182" mass="20396">MDPRSTNNESPPQPMSAELLQKLREQHAIDAAELADLFNISTGAGYNYFGRSSLSFEQFRTLFRRAKADAVREVFLANLLQGLPCFVQWVDSARDINGDGVVDTNDALKAGIDQMARSAETVRRLHSAVEDGRIDHGEAEEICFELDHLISEAVITRNIVNELKKLNPPRRKCVRRPVGLHP</sequence>
<dbReference type="EMBL" id="JACHGY010000001">
    <property type="protein sequence ID" value="MBB6429200.1"/>
    <property type="molecule type" value="Genomic_DNA"/>
</dbReference>
<keyword evidence="2" id="KW-1185">Reference proteome</keyword>